<feature type="transmembrane region" description="Helical" evidence="7">
    <location>
        <begin position="96"/>
        <end position="116"/>
    </location>
</feature>
<feature type="transmembrane region" description="Helical" evidence="7">
    <location>
        <begin position="63"/>
        <end position="84"/>
    </location>
</feature>
<dbReference type="OrthoDB" id="9805749at2"/>
<accession>A0A4R4DVA6</accession>
<dbReference type="GO" id="GO:0042907">
    <property type="term" value="F:xanthine transmembrane transporter activity"/>
    <property type="evidence" value="ECO:0007669"/>
    <property type="project" value="TreeGrafter"/>
</dbReference>
<dbReference type="EMBL" id="SKBM01000005">
    <property type="protein sequence ID" value="TCZ64380.1"/>
    <property type="molecule type" value="Genomic_DNA"/>
</dbReference>
<evidence type="ECO:0000256" key="2">
    <source>
        <dbReference type="ARBA" id="ARBA00008821"/>
    </source>
</evidence>
<evidence type="ECO:0000313" key="9">
    <source>
        <dbReference type="Proteomes" id="UP000295023"/>
    </source>
</evidence>
<sequence>MRQPDGLGTVIGGILIVRDTACSQDVGLVGVTGVKFRFVAAAGGAIRPAMRLLPKPGALVENVPLVVLGGAGVVMFGMVAATGVRILSGVDDRRNLYIAAIALGVGPIPPVAPRFVRAMPHALAPVLDSAILLSALMAVALNLYFNGPATARSGEAVQ</sequence>
<evidence type="ECO:0000256" key="4">
    <source>
        <dbReference type="ARBA" id="ARBA00022692"/>
    </source>
</evidence>
<evidence type="ECO:0000256" key="1">
    <source>
        <dbReference type="ARBA" id="ARBA00004141"/>
    </source>
</evidence>
<keyword evidence="9" id="KW-1185">Reference proteome</keyword>
<keyword evidence="4 7" id="KW-0812">Transmembrane</keyword>
<feature type="transmembrane region" description="Helical" evidence="7">
    <location>
        <begin position="122"/>
        <end position="145"/>
    </location>
</feature>
<dbReference type="InterPro" id="IPR006043">
    <property type="entry name" value="NCS2"/>
</dbReference>
<gene>
    <name evidence="8" type="ORF">EXY23_06965</name>
</gene>
<keyword evidence="6 7" id="KW-0472">Membrane</keyword>
<name>A0A4R4DVA6_9PROT</name>
<evidence type="ECO:0000256" key="5">
    <source>
        <dbReference type="ARBA" id="ARBA00022989"/>
    </source>
</evidence>
<reference evidence="8 9" key="1">
    <citation type="submission" date="2019-03" db="EMBL/GenBank/DDBJ databases">
        <title>Paracraurococcus aquatilis NE82 genome sequence.</title>
        <authorList>
            <person name="Zhao Y."/>
            <person name="Du Z."/>
        </authorList>
    </citation>
    <scope>NUCLEOTIDE SEQUENCE [LARGE SCALE GENOMIC DNA]</scope>
    <source>
        <strain evidence="8 9">NE82</strain>
    </source>
</reference>
<dbReference type="RefSeq" id="WP_132286118.1">
    <property type="nucleotide sequence ID" value="NZ_SKBM01000005.1"/>
</dbReference>
<dbReference type="PANTHER" id="PTHR42810">
    <property type="entry name" value="PURINE PERMEASE C1399.01C-RELATED"/>
    <property type="match status" value="1"/>
</dbReference>
<comment type="subcellular location">
    <subcellularLocation>
        <location evidence="1">Membrane</location>
        <topology evidence="1">Multi-pass membrane protein</topology>
    </subcellularLocation>
</comment>
<dbReference type="AlphaFoldDB" id="A0A4R4DVA6"/>
<dbReference type="Proteomes" id="UP000295023">
    <property type="component" value="Unassembled WGS sequence"/>
</dbReference>
<comment type="caution">
    <text evidence="8">The sequence shown here is derived from an EMBL/GenBank/DDBJ whole genome shotgun (WGS) entry which is preliminary data.</text>
</comment>
<evidence type="ECO:0000313" key="8">
    <source>
        <dbReference type="EMBL" id="TCZ64380.1"/>
    </source>
</evidence>
<organism evidence="8 9">
    <name type="scientific">Roseicella aquatilis</name>
    <dbReference type="NCBI Taxonomy" id="2527868"/>
    <lineage>
        <taxon>Bacteria</taxon>
        <taxon>Pseudomonadati</taxon>
        <taxon>Pseudomonadota</taxon>
        <taxon>Alphaproteobacteria</taxon>
        <taxon>Acetobacterales</taxon>
        <taxon>Roseomonadaceae</taxon>
        <taxon>Roseicella</taxon>
    </lineage>
</organism>
<comment type="similarity">
    <text evidence="2">Belongs to the nucleobase:cation symporter-2 (NCS2) (TC 2.A.40) family.</text>
</comment>
<evidence type="ECO:0000256" key="6">
    <source>
        <dbReference type="ARBA" id="ARBA00023136"/>
    </source>
</evidence>
<evidence type="ECO:0000256" key="3">
    <source>
        <dbReference type="ARBA" id="ARBA00022448"/>
    </source>
</evidence>
<evidence type="ECO:0008006" key="10">
    <source>
        <dbReference type="Google" id="ProtNLM"/>
    </source>
</evidence>
<protein>
    <recommendedName>
        <fullName evidence="10">Purine permease</fullName>
    </recommendedName>
</protein>
<dbReference type="GO" id="GO:0005886">
    <property type="term" value="C:plasma membrane"/>
    <property type="evidence" value="ECO:0007669"/>
    <property type="project" value="TreeGrafter"/>
</dbReference>
<keyword evidence="3" id="KW-0813">Transport</keyword>
<proteinExistence type="inferred from homology"/>
<dbReference type="PANTHER" id="PTHR42810:SF4">
    <property type="entry name" value="URIC ACID TRANSPORTER UACT"/>
    <property type="match status" value="1"/>
</dbReference>
<keyword evidence="5 7" id="KW-1133">Transmembrane helix</keyword>
<evidence type="ECO:0000256" key="7">
    <source>
        <dbReference type="SAM" id="Phobius"/>
    </source>
</evidence>
<dbReference type="Pfam" id="PF00860">
    <property type="entry name" value="Xan_ur_permease"/>
    <property type="match status" value="1"/>
</dbReference>